<dbReference type="InterPro" id="IPR029020">
    <property type="entry name" value="Ammonium/urea_transptr"/>
</dbReference>
<dbReference type="AlphaFoldDB" id="A0A8H7BXQ1"/>
<proteinExistence type="inferred from homology"/>
<dbReference type="Proteomes" id="UP000605846">
    <property type="component" value="Unassembled WGS sequence"/>
</dbReference>
<organism evidence="10 11">
    <name type="scientific">Apophysomyces ossiformis</name>
    <dbReference type="NCBI Taxonomy" id="679940"/>
    <lineage>
        <taxon>Eukaryota</taxon>
        <taxon>Fungi</taxon>
        <taxon>Fungi incertae sedis</taxon>
        <taxon>Mucoromycota</taxon>
        <taxon>Mucoromycotina</taxon>
        <taxon>Mucoromycetes</taxon>
        <taxon>Mucorales</taxon>
        <taxon>Mucorineae</taxon>
        <taxon>Mucoraceae</taxon>
        <taxon>Apophysomyces</taxon>
    </lineage>
</organism>
<evidence type="ECO:0000313" key="11">
    <source>
        <dbReference type="Proteomes" id="UP000605846"/>
    </source>
</evidence>
<keyword evidence="5 8" id="KW-1133">Transmembrane helix</keyword>
<evidence type="ECO:0000256" key="5">
    <source>
        <dbReference type="ARBA" id="ARBA00022989"/>
    </source>
</evidence>
<evidence type="ECO:0000256" key="1">
    <source>
        <dbReference type="ARBA" id="ARBA00004141"/>
    </source>
</evidence>
<keyword evidence="6 8" id="KW-0472">Membrane</keyword>
<dbReference type="Gene3D" id="1.10.3430.10">
    <property type="entry name" value="Ammonium transporter AmtB like domains"/>
    <property type="match status" value="1"/>
</dbReference>
<gene>
    <name evidence="10" type="ORF">EC973_002193</name>
</gene>
<dbReference type="GO" id="GO:0008519">
    <property type="term" value="F:ammonium channel activity"/>
    <property type="evidence" value="ECO:0007669"/>
    <property type="project" value="InterPro"/>
</dbReference>
<evidence type="ECO:0000256" key="4">
    <source>
        <dbReference type="ARBA" id="ARBA00022692"/>
    </source>
</evidence>
<feature type="transmembrane region" description="Helical" evidence="8">
    <location>
        <begin position="115"/>
        <end position="136"/>
    </location>
</feature>
<evidence type="ECO:0000256" key="3">
    <source>
        <dbReference type="ARBA" id="ARBA00022448"/>
    </source>
</evidence>
<dbReference type="PANTHER" id="PTHR43029:SF10">
    <property type="entry name" value="AMMONIUM TRANSPORTER MEP2"/>
    <property type="match status" value="1"/>
</dbReference>
<dbReference type="SUPFAM" id="SSF111352">
    <property type="entry name" value="Ammonium transporter"/>
    <property type="match status" value="1"/>
</dbReference>
<protein>
    <recommendedName>
        <fullName evidence="9">Ammonium transporter AmtB-like domain-containing protein</fullName>
    </recommendedName>
</protein>
<sequence>MVVGKRRDYTGDINTPHNVSFVFLGSADARSVNALVSTHMAGSVAAAVWVLMDYYRTRKWSVISLCTGAIAGLATITPGSGFVSPSSALVFGALGSAICNMAMKYKHAYGFDDALDVFAVHYVGGLVGLLLTGVFAQKSVIALSYPENTPWESIPNGGWLDRNWIQVPVQLAAIAAVSAWSFVITYIILVVINKVPFLRLRVDDEAEVMGTDLAEMGERAYGYLAFDMAASGIPIAKSPILNQGGVDPKPEQDLATVRPQS</sequence>
<dbReference type="InterPro" id="IPR024041">
    <property type="entry name" value="NH4_transpt_AmtB-like_dom"/>
</dbReference>
<name>A0A8H7BXQ1_9FUNG</name>
<keyword evidence="11" id="KW-1185">Reference proteome</keyword>
<accession>A0A8H7BXQ1</accession>
<comment type="similarity">
    <text evidence="2">Belongs to the ammonia transporter channel (TC 1.A.11.2) family.</text>
</comment>
<evidence type="ECO:0000256" key="2">
    <source>
        <dbReference type="ARBA" id="ARBA00005887"/>
    </source>
</evidence>
<keyword evidence="4 8" id="KW-0812">Transmembrane</keyword>
<feature type="transmembrane region" description="Helical" evidence="8">
    <location>
        <begin position="82"/>
        <end position="103"/>
    </location>
</feature>
<dbReference type="GO" id="GO:0005886">
    <property type="term" value="C:plasma membrane"/>
    <property type="evidence" value="ECO:0007669"/>
    <property type="project" value="TreeGrafter"/>
</dbReference>
<dbReference type="Pfam" id="PF00909">
    <property type="entry name" value="Ammonium_transp"/>
    <property type="match status" value="1"/>
</dbReference>
<feature type="transmembrane region" description="Helical" evidence="8">
    <location>
        <begin position="169"/>
        <end position="192"/>
    </location>
</feature>
<evidence type="ECO:0000313" key="10">
    <source>
        <dbReference type="EMBL" id="KAF7730387.1"/>
    </source>
</evidence>
<keyword evidence="3" id="KW-0813">Transport</keyword>
<evidence type="ECO:0000256" key="7">
    <source>
        <dbReference type="ARBA" id="ARBA00023177"/>
    </source>
</evidence>
<dbReference type="PANTHER" id="PTHR43029">
    <property type="entry name" value="AMMONIUM TRANSPORTER MEP2"/>
    <property type="match status" value="1"/>
</dbReference>
<dbReference type="OrthoDB" id="534912at2759"/>
<dbReference type="InterPro" id="IPR001905">
    <property type="entry name" value="Ammonium_transpt"/>
</dbReference>
<evidence type="ECO:0000256" key="8">
    <source>
        <dbReference type="SAM" id="Phobius"/>
    </source>
</evidence>
<comment type="subcellular location">
    <subcellularLocation>
        <location evidence="1">Membrane</location>
        <topology evidence="1">Multi-pass membrane protein</topology>
    </subcellularLocation>
</comment>
<dbReference type="EMBL" id="JABAYA010000016">
    <property type="protein sequence ID" value="KAF7730387.1"/>
    <property type="molecule type" value="Genomic_DNA"/>
</dbReference>
<evidence type="ECO:0000259" key="9">
    <source>
        <dbReference type="Pfam" id="PF00909"/>
    </source>
</evidence>
<reference evidence="10" key="1">
    <citation type="submission" date="2020-01" db="EMBL/GenBank/DDBJ databases">
        <title>Genome Sequencing of Three Apophysomyces-Like Fungal Strains Confirms a Novel Fungal Genus in the Mucoromycota with divergent Burkholderia-like Endosymbiotic Bacteria.</title>
        <authorList>
            <person name="Stajich J.E."/>
            <person name="Macias A.M."/>
            <person name="Carter-House D."/>
            <person name="Lovett B."/>
            <person name="Kasson L.R."/>
            <person name="Berry K."/>
            <person name="Grigoriev I."/>
            <person name="Chang Y."/>
            <person name="Spatafora J."/>
            <person name="Kasson M.T."/>
        </authorList>
    </citation>
    <scope>NUCLEOTIDE SEQUENCE</scope>
    <source>
        <strain evidence="10">NRRL A-21654</strain>
    </source>
</reference>
<comment type="caution">
    <text evidence="10">The sequence shown here is derived from an EMBL/GenBank/DDBJ whole genome shotgun (WGS) entry which is preliminary data.</text>
</comment>
<evidence type="ECO:0000256" key="6">
    <source>
        <dbReference type="ARBA" id="ARBA00023136"/>
    </source>
</evidence>
<feature type="transmembrane region" description="Helical" evidence="8">
    <location>
        <begin position="59"/>
        <end position="76"/>
    </location>
</feature>
<feature type="domain" description="Ammonium transporter AmtB-like" evidence="9">
    <location>
        <begin position="26"/>
        <end position="221"/>
    </location>
</feature>
<keyword evidence="7" id="KW-0924">Ammonia transport</keyword>